<evidence type="ECO:0000313" key="2">
    <source>
        <dbReference type="Proteomes" id="UP001549291"/>
    </source>
</evidence>
<accession>A0ABV2RM90</accession>
<dbReference type="RefSeq" id="WP_049813253.1">
    <property type="nucleotide sequence ID" value="NZ_CP066351.1"/>
</dbReference>
<comment type="caution">
    <text evidence="1">The sequence shown here is derived from an EMBL/GenBank/DDBJ whole genome shotgun (WGS) entry which is preliminary data.</text>
</comment>
<evidence type="ECO:0000313" key="1">
    <source>
        <dbReference type="EMBL" id="MET4717690.1"/>
    </source>
</evidence>
<reference evidence="1 2" key="1">
    <citation type="submission" date="2024-06" db="EMBL/GenBank/DDBJ databases">
        <title>Genomic Encyclopedia of Type Strains, Phase V (KMG-V): Genome sequencing to study the core and pangenomes of soil and plant-associated prokaryotes.</title>
        <authorList>
            <person name="Whitman W."/>
        </authorList>
    </citation>
    <scope>NUCLEOTIDE SEQUENCE [LARGE SCALE GENOMIC DNA]</scope>
    <source>
        <strain evidence="1 2">USDA 160</strain>
    </source>
</reference>
<dbReference type="InterPro" id="IPR032710">
    <property type="entry name" value="NTF2-like_dom_sf"/>
</dbReference>
<gene>
    <name evidence="1" type="ORF">ABIF63_001796</name>
</gene>
<proteinExistence type="predicted"/>
<sequence>MSGSGTDFDPIGIVIDWLDACRERRLEDLLSLYADQGTLDCCSGELFVGQAGLLCYWPAKLRGAIEAAFELDEVHPEPECVRLDYRDYNGSAVSTKFWFDAEGSI</sequence>
<dbReference type="EMBL" id="JBEPTQ010000002">
    <property type="protein sequence ID" value="MET4717690.1"/>
    <property type="molecule type" value="Genomic_DNA"/>
</dbReference>
<keyword evidence="2" id="KW-1185">Reference proteome</keyword>
<dbReference type="Gene3D" id="3.10.450.50">
    <property type="match status" value="1"/>
</dbReference>
<organism evidence="1 2">
    <name type="scientific">Bradyrhizobium japonicum</name>
    <dbReference type="NCBI Taxonomy" id="375"/>
    <lineage>
        <taxon>Bacteria</taxon>
        <taxon>Pseudomonadati</taxon>
        <taxon>Pseudomonadota</taxon>
        <taxon>Alphaproteobacteria</taxon>
        <taxon>Hyphomicrobiales</taxon>
        <taxon>Nitrobacteraceae</taxon>
        <taxon>Bradyrhizobium</taxon>
    </lineage>
</organism>
<protein>
    <recommendedName>
        <fullName evidence="3">SnoaL-like domain-containing protein</fullName>
    </recommendedName>
</protein>
<evidence type="ECO:0008006" key="3">
    <source>
        <dbReference type="Google" id="ProtNLM"/>
    </source>
</evidence>
<dbReference type="SUPFAM" id="SSF54427">
    <property type="entry name" value="NTF2-like"/>
    <property type="match status" value="1"/>
</dbReference>
<name>A0ABV2RM90_BRAJP</name>
<dbReference type="Proteomes" id="UP001549291">
    <property type="component" value="Unassembled WGS sequence"/>
</dbReference>